<name>H6RH53_9BACT</name>
<dbReference type="InterPro" id="IPR005627">
    <property type="entry name" value="CutC-like"/>
</dbReference>
<organism evidence="3">
    <name type="scientific">uncultured Flavobacteriia bacterium</name>
    <dbReference type="NCBI Taxonomy" id="212695"/>
    <lineage>
        <taxon>Bacteria</taxon>
        <taxon>Pseudomonadati</taxon>
        <taxon>Bacteroidota</taxon>
        <taxon>Flavobacteriia</taxon>
        <taxon>environmental samples</taxon>
    </lineage>
</organism>
<comment type="subcellular location">
    <subcellularLocation>
        <location evidence="2">Cytoplasm</location>
    </subcellularLocation>
</comment>
<dbReference type="PANTHER" id="PTHR12598">
    <property type="entry name" value="COPPER HOMEOSTASIS PROTEIN CUTC"/>
    <property type="match status" value="1"/>
</dbReference>
<sequence length="221" mass="25212">MTIEICTTSLSSIENAQNAGANRLELCENYLVGGVTPNIEFFEKSLEVSKIPIHILIRPRGGDFLFNNTEFDRMFESIQKFKNYNISGFVVGFLDNKNQLNPSILKEFRSVTNGYELTFHRAFDYLLEQEKSLEQLIENKFDRILCSGSKLNSEKGFKNLNYLNSLAKDKITIMPGGGINLKNFNLFKNAGFNEIHLSAIDKKISLDSDYNIIKQIIEMSK</sequence>
<evidence type="ECO:0000313" key="4">
    <source>
        <dbReference type="EMBL" id="CCG00404.1"/>
    </source>
</evidence>
<dbReference type="GO" id="GO:0005737">
    <property type="term" value="C:cytoplasm"/>
    <property type="evidence" value="ECO:0007669"/>
    <property type="project" value="UniProtKB-SubCell"/>
</dbReference>
<evidence type="ECO:0000313" key="3">
    <source>
        <dbReference type="EMBL" id="CCG00364.1"/>
    </source>
</evidence>
<dbReference type="EMBL" id="FO117607">
    <property type="protein sequence ID" value="CCG00404.1"/>
    <property type="molecule type" value="Genomic_DNA"/>
</dbReference>
<dbReference type="GO" id="GO:0005507">
    <property type="term" value="F:copper ion binding"/>
    <property type="evidence" value="ECO:0007669"/>
    <property type="project" value="TreeGrafter"/>
</dbReference>
<reference evidence="3" key="2">
    <citation type="submission" date="2012-02" db="EMBL/GenBank/DDBJ databases">
        <authorList>
            <person name="Genoscope - CEA"/>
        </authorList>
    </citation>
    <scope>NUCLEOTIDE SEQUENCE</scope>
</reference>
<gene>
    <name evidence="2 3" type="primary">cutC</name>
    <name evidence="4" type="ORF">VIS_S18_DB-B8_0009</name>
    <name evidence="3" type="ORF">VIS_S18DAB70009</name>
</gene>
<dbReference type="SUPFAM" id="SSF110395">
    <property type="entry name" value="CutC-like"/>
    <property type="match status" value="1"/>
</dbReference>
<dbReference type="Gene3D" id="3.20.20.380">
    <property type="entry name" value="Copper homeostasis (CutC) domain"/>
    <property type="match status" value="1"/>
</dbReference>
<dbReference type="AlphaFoldDB" id="H6RH53"/>
<dbReference type="EMBL" id="FO117606">
    <property type="protein sequence ID" value="CCG00364.1"/>
    <property type="molecule type" value="Genomic_DNA"/>
</dbReference>
<evidence type="ECO:0000256" key="1">
    <source>
        <dbReference type="ARBA" id="ARBA00007768"/>
    </source>
</evidence>
<dbReference type="Pfam" id="PF03932">
    <property type="entry name" value="CutC"/>
    <property type="match status" value="1"/>
</dbReference>
<dbReference type="PANTHER" id="PTHR12598:SF0">
    <property type="entry name" value="COPPER HOMEOSTASIS PROTEIN CUTC HOMOLOG"/>
    <property type="match status" value="1"/>
</dbReference>
<keyword evidence="2" id="KW-0963">Cytoplasm</keyword>
<evidence type="ECO:0000256" key="2">
    <source>
        <dbReference type="HAMAP-Rule" id="MF_00795"/>
    </source>
</evidence>
<dbReference type="InterPro" id="IPR036822">
    <property type="entry name" value="CutC-like_dom_sf"/>
</dbReference>
<reference evidence="3" key="1">
    <citation type="journal article" date="2012" name="Environ. Microbiol.">
        <title>Genomic content of uncultured Bacteroidetes from contrasting oceanic provinces in the North Atlantic Ocean.</title>
        <authorList>
            <person name="Gomez-Pereira P.R."/>
            <person name="Schuler M."/>
            <person name="Fuchs B.M."/>
            <person name="Bennke C."/>
            <person name="Teeling H."/>
            <person name="Waldmann J."/>
            <person name="Richter M."/>
            <person name="Barbe V."/>
            <person name="Bataille E."/>
            <person name="Glockner F.O."/>
            <person name="Amann R."/>
        </authorList>
    </citation>
    <scope>NUCLEOTIDE SEQUENCE</scope>
</reference>
<dbReference type="HAMAP" id="MF_00795">
    <property type="entry name" value="CutC"/>
    <property type="match status" value="1"/>
</dbReference>
<comment type="caution">
    <text evidence="2">Once thought to be involved in copper homeostasis, experiments in E.coli have shown this is not the case.</text>
</comment>
<protein>
    <recommendedName>
        <fullName evidence="2">PF03932 family protein CutC</fullName>
    </recommendedName>
</protein>
<proteinExistence type="inferred from homology"/>
<accession>H6RH53</accession>
<comment type="similarity">
    <text evidence="1 2">Belongs to the CutC family.</text>
</comment>